<feature type="non-terminal residue" evidence="1">
    <location>
        <position position="53"/>
    </location>
</feature>
<protein>
    <submittedName>
        <fullName evidence="1">Uncharacterized protein</fullName>
    </submittedName>
</protein>
<proteinExistence type="predicted"/>
<reference evidence="1" key="1">
    <citation type="submission" date="2014-12" db="EMBL/GenBank/DDBJ databases">
        <title>Insight into the proteome of Arion vulgaris.</title>
        <authorList>
            <person name="Aradska J."/>
            <person name="Bulat T."/>
            <person name="Smidak R."/>
            <person name="Sarate P."/>
            <person name="Gangsoo J."/>
            <person name="Sialana F."/>
            <person name="Bilban M."/>
            <person name="Lubec G."/>
        </authorList>
    </citation>
    <scope>NUCLEOTIDE SEQUENCE</scope>
    <source>
        <tissue evidence="1">Skin</tissue>
    </source>
</reference>
<dbReference type="AlphaFoldDB" id="A0A0B7C0H4"/>
<sequence length="53" mass="6205">MLEYILQCSNVDSLAFTSQLPADKIVLFKKGFPYPHKSTCPWLRIMQSHFFNI</sequence>
<evidence type="ECO:0000313" key="1">
    <source>
        <dbReference type="EMBL" id="CEK98934.1"/>
    </source>
</evidence>
<name>A0A0B7C0H4_9EUPU</name>
<gene>
    <name evidence="1" type="primary">ORF220003</name>
</gene>
<dbReference type="EMBL" id="HACG01052063">
    <property type="protein sequence ID" value="CEK98934.1"/>
    <property type="molecule type" value="Transcribed_RNA"/>
</dbReference>
<organism evidence="1">
    <name type="scientific">Arion vulgaris</name>
    <dbReference type="NCBI Taxonomy" id="1028688"/>
    <lineage>
        <taxon>Eukaryota</taxon>
        <taxon>Metazoa</taxon>
        <taxon>Spiralia</taxon>
        <taxon>Lophotrochozoa</taxon>
        <taxon>Mollusca</taxon>
        <taxon>Gastropoda</taxon>
        <taxon>Heterobranchia</taxon>
        <taxon>Euthyneura</taxon>
        <taxon>Panpulmonata</taxon>
        <taxon>Eupulmonata</taxon>
        <taxon>Stylommatophora</taxon>
        <taxon>Helicina</taxon>
        <taxon>Arionoidea</taxon>
        <taxon>Arionidae</taxon>
        <taxon>Arion</taxon>
    </lineage>
</organism>
<accession>A0A0B7C0H4</accession>